<dbReference type="AlphaFoldDB" id="A0A8S4HIK3"/>
<dbReference type="Proteomes" id="UP000779233">
    <property type="component" value="Unassembled WGS sequence"/>
</dbReference>
<evidence type="ECO:0000313" key="3">
    <source>
        <dbReference type="Proteomes" id="UP000779233"/>
    </source>
</evidence>
<evidence type="ECO:0000313" key="2">
    <source>
        <dbReference type="EMBL" id="CAG9479717.1"/>
    </source>
</evidence>
<dbReference type="EMBL" id="CAJZCX010000010">
    <property type="protein sequence ID" value="CAG9479717.1"/>
    <property type="molecule type" value="Genomic_DNA"/>
</dbReference>
<protein>
    <submittedName>
        <fullName evidence="2">(malaria parasite P. vivax) hypothetical protein</fullName>
    </submittedName>
</protein>
<sequence length="89" mass="10055">MEQLAVVPAGRVANRQLRTNWRGVRRHELASGAGEARARSGDDVKDEEGSSRAKANWYNEIKPNQTKANRFYSIQINQNETKQASVKRS</sequence>
<organism evidence="2 3">
    <name type="scientific">Plasmodium vivax</name>
    <name type="common">malaria parasite P. vivax</name>
    <dbReference type="NCBI Taxonomy" id="5855"/>
    <lineage>
        <taxon>Eukaryota</taxon>
        <taxon>Sar</taxon>
        <taxon>Alveolata</taxon>
        <taxon>Apicomplexa</taxon>
        <taxon>Aconoidasida</taxon>
        <taxon>Haemosporida</taxon>
        <taxon>Plasmodiidae</taxon>
        <taxon>Plasmodium</taxon>
        <taxon>Plasmodium (Plasmodium)</taxon>
    </lineage>
</organism>
<feature type="compositionally biased region" description="Basic and acidic residues" evidence="1">
    <location>
        <begin position="36"/>
        <end position="51"/>
    </location>
</feature>
<gene>
    <name evidence="2" type="ORF">PVW1_050016000</name>
</gene>
<feature type="region of interest" description="Disordered" evidence="1">
    <location>
        <begin position="28"/>
        <end position="52"/>
    </location>
</feature>
<reference evidence="2" key="1">
    <citation type="submission" date="2021-09" db="EMBL/GenBank/DDBJ databases">
        <authorList>
            <consortium name="Pathogen Informatics"/>
        </authorList>
    </citation>
    <scope>NUCLEOTIDE SEQUENCE</scope>
    <source>
        <strain evidence="2">PvW1</strain>
    </source>
</reference>
<comment type="caution">
    <text evidence="2">The sequence shown here is derived from an EMBL/GenBank/DDBJ whole genome shotgun (WGS) entry which is preliminary data.</text>
</comment>
<accession>A0A8S4HIK3</accession>
<name>A0A8S4HIK3_PLAVI</name>
<proteinExistence type="predicted"/>
<evidence type="ECO:0000256" key="1">
    <source>
        <dbReference type="SAM" id="MobiDB-lite"/>
    </source>
</evidence>